<dbReference type="AlphaFoldDB" id="A0A0E9SPH3"/>
<accession>A0A0E9SPH3</accession>
<organism evidence="1">
    <name type="scientific">Anguilla anguilla</name>
    <name type="common">European freshwater eel</name>
    <name type="synonym">Muraena anguilla</name>
    <dbReference type="NCBI Taxonomy" id="7936"/>
    <lineage>
        <taxon>Eukaryota</taxon>
        <taxon>Metazoa</taxon>
        <taxon>Chordata</taxon>
        <taxon>Craniata</taxon>
        <taxon>Vertebrata</taxon>
        <taxon>Euteleostomi</taxon>
        <taxon>Actinopterygii</taxon>
        <taxon>Neopterygii</taxon>
        <taxon>Teleostei</taxon>
        <taxon>Anguilliformes</taxon>
        <taxon>Anguillidae</taxon>
        <taxon>Anguilla</taxon>
    </lineage>
</organism>
<reference evidence="1" key="2">
    <citation type="journal article" date="2015" name="Fish Shellfish Immunol.">
        <title>Early steps in the European eel (Anguilla anguilla)-Vibrio vulnificus interaction in the gills: Role of the RtxA13 toxin.</title>
        <authorList>
            <person name="Callol A."/>
            <person name="Pajuelo D."/>
            <person name="Ebbesson L."/>
            <person name="Teles M."/>
            <person name="MacKenzie S."/>
            <person name="Amaro C."/>
        </authorList>
    </citation>
    <scope>NUCLEOTIDE SEQUENCE</scope>
</reference>
<sequence length="23" mass="2512">MAAPCILYPFVSLPGLYTNKLIS</sequence>
<proteinExistence type="predicted"/>
<dbReference type="EMBL" id="GBXM01065420">
    <property type="protein sequence ID" value="JAH43157.1"/>
    <property type="molecule type" value="Transcribed_RNA"/>
</dbReference>
<reference evidence="1" key="1">
    <citation type="submission" date="2014-11" db="EMBL/GenBank/DDBJ databases">
        <authorList>
            <person name="Amaro Gonzalez C."/>
        </authorList>
    </citation>
    <scope>NUCLEOTIDE SEQUENCE</scope>
</reference>
<evidence type="ECO:0000313" key="1">
    <source>
        <dbReference type="EMBL" id="JAH43157.1"/>
    </source>
</evidence>
<protein>
    <submittedName>
        <fullName evidence="1">Uncharacterized protein</fullName>
    </submittedName>
</protein>
<name>A0A0E9SPH3_ANGAN</name>